<dbReference type="InterPro" id="IPR002455">
    <property type="entry name" value="GPCR3_GABA-B"/>
</dbReference>
<keyword evidence="11" id="KW-0732">Signal</keyword>
<dbReference type="PANTHER" id="PTHR10519">
    <property type="entry name" value="GABA-B RECEPTOR"/>
    <property type="match status" value="1"/>
</dbReference>
<dbReference type="InterPro" id="IPR017978">
    <property type="entry name" value="GPCR_3_C"/>
</dbReference>
<keyword evidence="4" id="KW-0297">G-protein coupled receptor</keyword>
<dbReference type="Gene3D" id="3.40.190.10">
    <property type="entry name" value="Periplasmic binding protein-like II"/>
    <property type="match status" value="2"/>
</dbReference>
<sequence>MMKLGEVLPLLVVLLPLHFRASALRLQPSDFPKQIHLKAGTFHAPPMMSIEEDPQSGNLTFTGFQPDLLKKLREYAAIDGVDLKIELVLAPSRYDLAFNLIANDCNSTDNPNSLEDCEKLDMLVSDYWSNPQRYMRAEFTPSWMRSTVTTVKYIEKPEGSQDFTTLSDSEQAGAAVCVPVGAYMSFVREKFPGNQYIDCGASGGNCVELLKKGDCVLYAHDELLLHFTALTDASLELTRENFNTQYIAWPMKGDLPPDVSRLLKKWMYRAVQTAALDELYFKYYKRERCPIGTAGNECELPCDPDHGTPDDRGKCVCESAKWTGDDCSSEVPEELNMLPSSIVHFAYGLASINFVLVSLCGLWLFRNRTRSQVKISQPLFLVIILGGCLISTSTIFAMAQQSAGDGPVIACSIIPWAYSVGFSLTFGALFARVRRIYQLLNSALRMKRVEVSTKDTLMTVALVLLIDVAVLTVWTIVSPLEWQRNVTNVSVLGEPLSSKGYCVSEYWEVFAGLIACFHCIVMAVACYMCYLARRIPERISNGKMVAISCQ</sequence>
<gene>
    <name evidence="14" type="ORF">SEMRO_1432_G272110.1</name>
</gene>
<dbReference type="PROSITE" id="PS50259">
    <property type="entry name" value="G_PROTEIN_RECEP_F3_4"/>
    <property type="match status" value="1"/>
</dbReference>
<evidence type="ECO:0000256" key="10">
    <source>
        <dbReference type="SAM" id="Phobius"/>
    </source>
</evidence>
<evidence type="ECO:0000313" key="15">
    <source>
        <dbReference type="Proteomes" id="UP001153069"/>
    </source>
</evidence>
<protein>
    <submittedName>
        <fullName evidence="14">Acid type B receptor subunit 2</fullName>
    </submittedName>
</protein>
<feature type="domain" description="EGF-like" evidence="12">
    <location>
        <begin position="294"/>
        <end position="328"/>
    </location>
</feature>
<evidence type="ECO:0000256" key="9">
    <source>
        <dbReference type="PROSITE-ProRule" id="PRU00076"/>
    </source>
</evidence>
<dbReference type="SUPFAM" id="SSF53850">
    <property type="entry name" value="Periplasmic binding protein-like II"/>
    <property type="match status" value="1"/>
</dbReference>
<feature type="transmembrane region" description="Helical" evidence="10">
    <location>
        <begin position="456"/>
        <end position="477"/>
    </location>
</feature>
<comment type="caution">
    <text evidence="9">Lacks conserved residue(s) required for the propagation of feature annotation.</text>
</comment>
<evidence type="ECO:0000256" key="1">
    <source>
        <dbReference type="ARBA" id="ARBA00004141"/>
    </source>
</evidence>
<evidence type="ECO:0000256" key="4">
    <source>
        <dbReference type="ARBA" id="ARBA00023040"/>
    </source>
</evidence>
<dbReference type="PRINTS" id="PR00248">
    <property type="entry name" value="GPCRMGR"/>
</dbReference>
<feature type="domain" description="G-protein coupled receptors family 3 profile" evidence="13">
    <location>
        <begin position="410"/>
        <end position="550"/>
    </location>
</feature>
<evidence type="ECO:0000259" key="12">
    <source>
        <dbReference type="PROSITE" id="PS50026"/>
    </source>
</evidence>
<dbReference type="EMBL" id="CAICTM010001430">
    <property type="protein sequence ID" value="CAB9523565.1"/>
    <property type="molecule type" value="Genomic_DNA"/>
</dbReference>
<keyword evidence="15" id="KW-1185">Reference proteome</keyword>
<keyword evidence="5 10" id="KW-0472">Membrane</keyword>
<dbReference type="GO" id="GO:0004965">
    <property type="term" value="F:G protein-coupled GABA receptor activity"/>
    <property type="evidence" value="ECO:0007669"/>
    <property type="project" value="InterPro"/>
</dbReference>
<dbReference type="OrthoDB" id="51718at2759"/>
<dbReference type="InterPro" id="IPR000337">
    <property type="entry name" value="GPCR_3"/>
</dbReference>
<evidence type="ECO:0000256" key="11">
    <source>
        <dbReference type="SAM" id="SignalP"/>
    </source>
</evidence>
<dbReference type="Proteomes" id="UP001153069">
    <property type="component" value="Unassembled WGS sequence"/>
</dbReference>
<organism evidence="14 15">
    <name type="scientific">Seminavis robusta</name>
    <dbReference type="NCBI Taxonomy" id="568900"/>
    <lineage>
        <taxon>Eukaryota</taxon>
        <taxon>Sar</taxon>
        <taxon>Stramenopiles</taxon>
        <taxon>Ochrophyta</taxon>
        <taxon>Bacillariophyta</taxon>
        <taxon>Bacillariophyceae</taxon>
        <taxon>Bacillariophycidae</taxon>
        <taxon>Naviculales</taxon>
        <taxon>Naviculaceae</taxon>
        <taxon>Seminavis</taxon>
    </lineage>
</organism>
<dbReference type="PROSITE" id="PS50026">
    <property type="entry name" value="EGF_3"/>
    <property type="match status" value="1"/>
</dbReference>
<feature type="transmembrane region" description="Helical" evidence="10">
    <location>
        <begin position="509"/>
        <end position="530"/>
    </location>
</feature>
<keyword evidence="3 10" id="KW-1133">Transmembrane helix</keyword>
<evidence type="ECO:0000256" key="3">
    <source>
        <dbReference type="ARBA" id="ARBA00022989"/>
    </source>
</evidence>
<dbReference type="InterPro" id="IPR000742">
    <property type="entry name" value="EGF"/>
</dbReference>
<feature type="signal peptide" evidence="11">
    <location>
        <begin position="1"/>
        <end position="23"/>
    </location>
</feature>
<evidence type="ECO:0000256" key="6">
    <source>
        <dbReference type="ARBA" id="ARBA00023170"/>
    </source>
</evidence>
<feature type="chain" id="PRO_5040387417" evidence="11">
    <location>
        <begin position="24"/>
        <end position="550"/>
    </location>
</feature>
<keyword evidence="2 10" id="KW-0812">Transmembrane</keyword>
<dbReference type="Pfam" id="PF00003">
    <property type="entry name" value="7tm_3"/>
    <property type="match status" value="1"/>
</dbReference>
<evidence type="ECO:0000313" key="14">
    <source>
        <dbReference type="EMBL" id="CAB9523565.1"/>
    </source>
</evidence>
<dbReference type="GO" id="GO:0038039">
    <property type="term" value="C:G protein-coupled receptor heterodimeric complex"/>
    <property type="evidence" value="ECO:0007669"/>
    <property type="project" value="TreeGrafter"/>
</dbReference>
<name>A0A9N8ERW2_9STRA</name>
<evidence type="ECO:0000256" key="5">
    <source>
        <dbReference type="ARBA" id="ARBA00023136"/>
    </source>
</evidence>
<evidence type="ECO:0000259" key="13">
    <source>
        <dbReference type="PROSITE" id="PS50259"/>
    </source>
</evidence>
<accession>A0A9N8ERW2</accession>
<comment type="caution">
    <text evidence="14">The sequence shown here is derived from an EMBL/GenBank/DDBJ whole genome shotgun (WGS) entry which is preliminary data.</text>
</comment>
<keyword evidence="6 14" id="KW-0675">Receptor</keyword>
<dbReference type="PRINTS" id="PR01176">
    <property type="entry name" value="GABABRECEPTR"/>
</dbReference>
<reference evidence="14" key="1">
    <citation type="submission" date="2020-06" db="EMBL/GenBank/DDBJ databases">
        <authorList>
            <consortium name="Plant Systems Biology data submission"/>
        </authorList>
    </citation>
    <scope>NUCLEOTIDE SEQUENCE</scope>
    <source>
        <strain evidence="14">D6</strain>
    </source>
</reference>
<keyword evidence="8" id="KW-0807">Transducer</keyword>
<evidence type="ECO:0000256" key="7">
    <source>
        <dbReference type="ARBA" id="ARBA00023180"/>
    </source>
</evidence>
<feature type="transmembrane region" description="Helical" evidence="10">
    <location>
        <begin position="378"/>
        <end position="400"/>
    </location>
</feature>
<dbReference type="AlphaFoldDB" id="A0A9N8ERW2"/>
<comment type="subcellular location">
    <subcellularLocation>
        <location evidence="1">Membrane</location>
        <topology evidence="1">Multi-pass membrane protein</topology>
    </subcellularLocation>
</comment>
<dbReference type="PANTHER" id="PTHR10519:SF20">
    <property type="entry name" value="G-PROTEIN COUPLED RECEPTOR 156-RELATED"/>
    <property type="match status" value="1"/>
</dbReference>
<keyword evidence="7" id="KW-0325">Glycoprotein</keyword>
<feature type="transmembrane region" description="Helical" evidence="10">
    <location>
        <begin position="406"/>
        <end position="431"/>
    </location>
</feature>
<evidence type="ECO:0000256" key="8">
    <source>
        <dbReference type="ARBA" id="ARBA00023224"/>
    </source>
</evidence>
<evidence type="ECO:0000256" key="2">
    <source>
        <dbReference type="ARBA" id="ARBA00022692"/>
    </source>
</evidence>
<proteinExistence type="predicted"/>
<keyword evidence="9" id="KW-0245">EGF-like domain</keyword>
<feature type="transmembrane region" description="Helical" evidence="10">
    <location>
        <begin position="345"/>
        <end position="366"/>
    </location>
</feature>